<keyword evidence="2" id="KW-0804">Transcription</keyword>
<dbReference type="eggNOG" id="ENOG502RXRB">
    <property type="taxonomic scope" value="Eukaryota"/>
</dbReference>
<feature type="domain" description="BHLH" evidence="4">
    <location>
        <begin position="55"/>
        <end position="106"/>
    </location>
</feature>
<accession>D8TBZ7</accession>
<dbReference type="PANTHER" id="PTHR46133:SF15">
    <property type="entry name" value="BHLH TRANSCRIPTION FACTOR"/>
    <property type="match status" value="1"/>
</dbReference>
<dbReference type="Gene3D" id="4.10.280.10">
    <property type="entry name" value="Helix-loop-helix DNA-binding domain"/>
    <property type="match status" value="1"/>
</dbReference>
<evidence type="ECO:0000256" key="1">
    <source>
        <dbReference type="ARBA" id="ARBA00023015"/>
    </source>
</evidence>
<dbReference type="InterPro" id="IPR036638">
    <property type="entry name" value="HLH_DNA-bd_sf"/>
</dbReference>
<dbReference type="SMART" id="SM00353">
    <property type="entry name" value="HLH"/>
    <property type="match status" value="1"/>
</dbReference>
<sequence>MAYSCFSAQSRQWLAFLDESLLEELTKPQPILVLSSEQQEQVQLQHGSCFRPRDDATSSKAVREKMRRDKLNDKFFELSGALEPGRPLKSDKSAILIEAACVLLQLRQEAQQLKESNDKLREAVKDLKIEKNELRDEKLRLKAEKERLEEQLKTFSVSFVPHPAYQAAAAAAALAAQNHSLPPSEKLKLETVSAFPAGGMWQWMPSSSTSTEDSLLRPPVA</sequence>
<dbReference type="OMA" id="INTQPCF"/>
<dbReference type="InterPro" id="IPR044818">
    <property type="entry name" value="ILR3-like"/>
</dbReference>
<feature type="coiled-coil region" evidence="3">
    <location>
        <begin position="96"/>
        <end position="158"/>
    </location>
</feature>
<protein>
    <recommendedName>
        <fullName evidence="4">BHLH domain-containing protein</fullName>
    </recommendedName>
</protein>
<dbReference type="GO" id="GO:0046983">
    <property type="term" value="F:protein dimerization activity"/>
    <property type="evidence" value="ECO:0007669"/>
    <property type="project" value="InterPro"/>
</dbReference>
<evidence type="ECO:0000256" key="3">
    <source>
        <dbReference type="SAM" id="Coils"/>
    </source>
</evidence>
<dbReference type="InParanoid" id="D8TBZ7"/>
<dbReference type="Gene3D" id="1.20.5.340">
    <property type="match status" value="1"/>
</dbReference>
<dbReference type="GO" id="GO:0003700">
    <property type="term" value="F:DNA-binding transcription factor activity"/>
    <property type="evidence" value="ECO:0007669"/>
    <property type="project" value="InterPro"/>
</dbReference>
<keyword evidence="3" id="KW-0175">Coiled coil</keyword>
<evidence type="ECO:0000259" key="4">
    <source>
        <dbReference type="PROSITE" id="PS50888"/>
    </source>
</evidence>
<dbReference type="InterPro" id="IPR011598">
    <property type="entry name" value="bHLH_dom"/>
</dbReference>
<dbReference type="GO" id="GO:0006879">
    <property type="term" value="P:intracellular iron ion homeostasis"/>
    <property type="evidence" value="ECO:0007669"/>
    <property type="project" value="InterPro"/>
</dbReference>
<dbReference type="Gramene" id="EFJ05787">
    <property type="protein sequence ID" value="EFJ05787"/>
    <property type="gene ID" value="SELMODRAFT_431241"/>
</dbReference>
<evidence type="ECO:0000313" key="6">
    <source>
        <dbReference type="Proteomes" id="UP000001514"/>
    </source>
</evidence>
<dbReference type="Proteomes" id="UP000001514">
    <property type="component" value="Unassembled WGS sequence"/>
</dbReference>
<evidence type="ECO:0000313" key="5">
    <source>
        <dbReference type="EMBL" id="EFJ05787.1"/>
    </source>
</evidence>
<gene>
    <name evidence="5" type="ORF">SELMODRAFT_431241</name>
</gene>
<dbReference type="CDD" id="cd11446">
    <property type="entry name" value="bHLH_AtILR3_like"/>
    <property type="match status" value="1"/>
</dbReference>
<dbReference type="EMBL" id="GL377714">
    <property type="protein sequence ID" value="EFJ05787.1"/>
    <property type="molecule type" value="Genomic_DNA"/>
</dbReference>
<dbReference type="KEGG" id="smo:SELMODRAFT_431241"/>
<reference evidence="5 6" key="1">
    <citation type="journal article" date="2011" name="Science">
        <title>The Selaginella genome identifies genetic changes associated with the evolution of vascular plants.</title>
        <authorList>
            <person name="Banks J.A."/>
            <person name="Nishiyama T."/>
            <person name="Hasebe M."/>
            <person name="Bowman J.L."/>
            <person name="Gribskov M."/>
            <person name="dePamphilis C."/>
            <person name="Albert V.A."/>
            <person name="Aono N."/>
            <person name="Aoyama T."/>
            <person name="Ambrose B.A."/>
            <person name="Ashton N.W."/>
            <person name="Axtell M.J."/>
            <person name="Barker E."/>
            <person name="Barker M.S."/>
            <person name="Bennetzen J.L."/>
            <person name="Bonawitz N.D."/>
            <person name="Chapple C."/>
            <person name="Cheng C."/>
            <person name="Correa L.G."/>
            <person name="Dacre M."/>
            <person name="DeBarry J."/>
            <person name="Dreyer I."/>
            <person name="Elias M."/>
            <person name="Engstrom E.M."/>
            <person name="Estelle M."/>
            <person name="Feng L."/>
            <person name="Finet C."/>
            <person name="Floyd S.K."/>
            <person name="Frommer W.B."/>
            <person name="Fujita T."/>
            <person name="Gramzow L."/>
            <person name="Gutensohn M."/>
            <person name="Harholt J."/>
            <person name="Hattori M."/>
            <person name="Heyl A."/>
            <person name="Hirai T."/>
            <person name="Hiwatashi Y."/>
            <person name="Ishikawa M."/>
            <person name="Iwata M."/>
            <person name="Karol K.G."/>
            <person name="Koehler B."/>
            <person name="Kolukisaoglu U."/>
            <person name="Kubo M."/>
            <person name="Kurata T."/>
            <person name="Lalonde S."/>
            <person name="Li K."/>
            <person name="Li Y."/>
            <person name="Litt A."/>
            <person name="Lyons E."/>
            <person name="Manning G."/>
            <person name="Maruyama T."/>
            <person name="Michael T.P."/>
            <person name="Mikami K."/>
            <person name="Miyazaki S."/>
            <person name="Morinaga S."/>
            <person name="Murata T."/>
            <person name="Mueller-Roeber B."/>
            <person name="Nelson D.R."/>
            <person name="Obara M."/>
            <person name="Oguri Y."/>
            <person name="Olmstead R.G."/>
            <person name="Onodera N."/>
            <person name="Petersen B.L."/>
            <person name="Pils B."/>
            <person name="Prigge M."/>
            <person name="Rensing S.A."/>
            <person name="Riano-Pachon D.M."/>
            <person name="Roberts A.W."/>
            <person name="Sato Y."/>
            <person name="Scheller H.V."/>
            <person name="Schulz B."/>
            <person name="Schulz C."/>
            <person name="Shakirov E.V."/>
            <person name="Shibagaki N."/>
            <person name="Shinohara N."/>
            <person name="Shippen D.E."/>
            <person name="Soerensen I."/>
            <person name="Sotooka R."/>
            <person name="Sugimoto N."/>
            <person name="Sugita M."/>
            <person name="Sumikawa N."/>
            <person name="Tanurdzic M."/>
            <person name="Theissen G."/>
            <person name="Ulvskov P."/>
            <person name="Wakazuki S."/>
            <person name="Weng J.K."/>
            <person name="Willats W.W."/>
            <person name="Wipf D."/>
            <person name="Wolf P.G."/>
            <person name="Yang L."/>
            <person name="Zimmer A.D."/>
            <person name="Zhu Q."/>
            <person name="Mitros T."/>
            <person name="Hellsten U."/>
            <person name="Loque D."/>
            <person name="Otillar R."/>
            <person name="Salamov A."/>
            <person name="Schmutz J."/>
            <person name="Shapiro H."/>
            <person name="Lindquist E."/>
            <person name="Lucas S."/>
            <person name="Rokhsar D."/>
            <person name="Grigoriev I.V."/>
        </authorList>
    </citation>
    <scope>NUCLEOTIDE SEQUENCE [LARGE SCALE GENOMIC DNA]</scope>
</reference>
<dbReference type="SUPFAM" id="SSF47459">
    <property type="entry name" value="HLH, helix-loop-helix DNA-binding domain"/>
    <property type="match status" value="1"/>
</dbReference>
<name>D8TBZ7_SELML</name>
<evidence type="ECO:0000256" key="2">
    <source>
        <dbReference type="ARBA" id="ARBA00023163"/>
    </source>
</evidence>
<dbReference type="HOGENOM" id="CLU_078927_2_0_1"/>
<dbReference type="PROSITE" id="PS50888">
    <property type="entry name" value="BHLH"/>
    <property type="match status" value="1"/>
</dbReference>
<organism evidence="6">
    <name type="scientific">Selaginella moellendorffii</name>
    <name type="common">Spikemoss</name>
    <dbReference type="NCBI Taxonomy" id="88036"/>
    <lineage>
        <taxon>Eukaryota</taxon>
        <taxon>Viridiplantae</taxon>
        <taxon>Streptophyta</taxon>
        <taxon>Embryophyta</taxon>
        <taxon>Tracheophyta</taxon>
        <taxon>Lycopodiopsida</taxon>
        <taxon>Selaginellales</taxon>
        <taxon>Selaginellaceae</taxon>
        <taxon>Selaginella</taxon>
    </lineage>
</organism>
<dbReference type="AlphaFoldDB" id="D8TBZ7"/>
<dbReference type="Pfam" id="PF00010">
    <property type="entry name" value="HLH"/>
    <property type="match status" value="1"/>
</dbReference>
<dbReference type="PANTHER" id="PTHR46133">
    <property type="entry name" value="BHLH TRANSCRIPTION FACTOR"/>
    <property type="match status" value="1"/>
</dbReference>
<proteinExistence type="predicted"/>
<keyword evidence="6" id="KW-1185">Reference proteome</keyword>
<keyword evidence="1" id="KW-0805">Transcription regulation</keyword>